<keyword evidence="2" id="KW-1185">Reference proteome</keyword>
<dbReference type="Gene3D" id="1.20.930.10">
    <property type="entry name" value="Conserved domain common to transcription factors TFIIS, elongin A, CRSP70"/>
    <property type="match status" value="1"/>
</dbReference>
<sequence>MGGTKKLLMAFVPKSTTLGIDIEWNKPKIFGNATARKTWLKNALIEANRIKLDLQSGRLKPDEMPGRIIVIPNRKQVPKVAAKQFEMELLNRETALITERDFIALFNKLECCLRSWDPKECRSIFTKMKRLKITRMMLLRNPECVHKMRDLQEFGGDVEEFKKDDMFIRQKATEMYVKIKKIFTKDPVSDDNFWKDFSEQAETFKVLTKDVPKVFRTSLGEQEYKRLQDTKASTSTESNVS</sequence>
<dbReference type="Proteomes" id="UP000515162">
    <property type="component" value="Chromosome 3L"/>
</dbReference>
<evidence type="ECO:0000313" key="2">
    <source>
        <dbReference type="Proteomes" id="UP000515162"/>
    </source>
</evidence>
<evidence type="ECO:0000259" key="1">
    <source>
        <dbReference type="Pfam" id="PF11467"/>
    </source>
</evidence>
<dbReference type="SUPFAM" id="SSF140576">
    <property type="entry name" value="HIV integrase-binding domain"/>
    <property type="match status" value="1"/>
</dbReference>
<dbReference type="InterPro" id="IPR035441">
    <property type="entry name" value="TFIIS/LEDGF_dom_sf"/>
</dbReference>
<proteinExistence type="predicted"/>
<dbReference type="Pfam" id="PF11467">
    <property type="entry name" value="LEDGF"/>
    <property type="match status" value="1"/>
</dbReference>
<dbReference type="AlphaFoldDB" id="A0A6P8JNI5"/>
<name>A0A6P8JNI5_DROMA</name>
<dbReference type="GeneID" id="117139335"/>
<evidence type="ECO:0000313" key="3">
    <source>
        <dbReference type="RefSeq" id="XP_033157473.1"/>
    </source>
</evidence>
<dbReference type="InterPro" id="IPR021567">
    <property type="entry name" value="LEDGF_IBD"/>
</dbReference>
<dbReference type="RefSeq" id="XP_033157473.1">
    <property type="nucleotide sequence ID" value="XM_033301582.1"/>
</dbReference>
<protein>
    <submittedName>
        <fullName evidence="3">Uncharacterized protein LOC117139335</fullName>
    </submittedName>
</protein>
<dbReference type="InterPro" id="IPR036218">
    <property type="entry name" value="HIVI-bd_sf"/>
</dbReference>
<feature type="domain" description="Lens epithelium-derived growth factor integrase-binding" evidence="1">
    <location>
        <begin position="99"/>
        <end position="205"/>
    </location>
</feature>
<gene>
    <name evidence="3" type="primary">LOC117139335</name>
</gene>
<reference evidence="3" key="1">
    <citation type="submission" date="2025-08" db="UniProtKB">
        <authorList>
            <consortium name="RefSeq"/>
        </authorList>
    </citation>
    <scope>IDENTIFICATION</scope>
    <source>
        <strain evidence="3">Mau12</strain>
        <tissue evidence="3">Whole Body</tissue>
    </source>
</reference>
<accession>A0A6P8JNI5</accession>
<organism evidence="2 3">
    <name type="scientific">Drosophila mauritiana</name>
    <name type="common">Fruit fly</name>
    <dbReference type="NCBI Taxonomy" id="7226"/>
    <lineage>
        <taxon>Eukaryota</taxon>
        <taxon>Metazoa</taxon>
        <taxon>Ecdysozoa</taxon>
        <taxon>Arthropoda</taxon>
        <taxon>Hexapoda</taxon>
        <taxon>Insecta</taxon>
        <taxon>Pterygota</taxon>
        <taxon>Neoptera</taxon>
        <taxon>Endopterygota</taxon>
        <taxon>Diptera</taxon>
        <taxon>Brachycera</taxon>
        <taxon>Muscomorpha</taxon>
        <taxon>Ephydroidea</taxon>
        <taxon>Drosophilidae</taxon>
        <taxon>Drosophila</taxon>
        <taxon>Sophophora</taxon>
    </lineage>
</organism>